<name>A0A1I4AF36_9BACT</name>
<organism evidence="1 2">
    <name type="scientific">Desulfomicrobium apsheronum</name>
    <dbReference type="NCBI Taxonomy" id="52560"/>
    <lineage>
        <taxon>Bacteria</taxon>
        <taxon>Pseudomonadati</taxon>
        <taxon>Thermodesulfobacteriota</taxon>
        <taxon>Desulfovibrionia</taxon>
        <taxon>Desulfovibrionales</taxon>
        <taxon>Desulfomicrobiaceae</taxon>
        <taxon>Desulfomicrobium</taxon>
    </lineage>
</organism>
<dbReference type="STRING" id="52560.SAMN04488082_1378"/>
<evidence type="ECO:0000313" key="1">
    <source>
        <dbReference type="EMBL" id="SFK55028.1"/>
    </source>
</evidence>
<sequence>MDWWEDLSEEDVEGFLKELDVNLRYALLSELEELSYVEARRDRGRKKGKRKKHPAIMKAILEALKRSGNETANDIWEWIESRDTLSFTDQSARQWEVFIDDGDLCQNLTNEEGRGKTEKIGFEAFRKYVREAKKIAAQKKVMGR</sequence>
<keyword evidence="2" id="KW-1185">Reference proteome</keyword>
<protein>
    <submittedName>
        <fullName evidence="1">Uncharacterized protein</fullName>
    </submittedName>
</protein>
<dbReference type="AlphaFoldDB" id="A0A1I4AF36"/>
<proteinExistence type="predicted"/>
<accession>A0A1I4AF36</accession>
<gene>
    <name evidence="1" type="ORF">SAMN04488082_1378</name>
</gene>
<dbReference type="Proteomes" id="UP000198635">
    <property type="component" value="Unassembled WGS sequence"/>
</dbReference>
<evidence type="ECO:0000313" key="2">
    <source>
        <dbReference type="Proteomes" id="UP000198635"/>
    </source>
</evidence>
<reference evidence="2" key="1">
    <citation type="submission" date="2016-10" db="EMBL/GenBank/DDBJ databases">
        <authorList>
            <person name="Varghese N."/>
            <person name="Submissions S."/>
        </authorList>
    </citation>
    <scope>NUCLEOTIDE SEQUENCE [LARGE SCALE GENOMIC DNA]</scope>
    <source>
        <strain evidence="2">DSM 5918</strain>
    </source>
</reference>
<dbReference type="EMBL" id="FORX01000037">
    <property type="protein sequence ID" value="SFK55028.1"/>
    <property type="molecule type" value="Genomic_DNA"/>
</dbReference>